<keyword evidence="3" id="KW-1185">Reference proteome</keyword>
<name>A0A8X6I4S8_NEPPI</name>
<comment type="caution">
    <text evidence="2">The sequence shown here is derived from an EMBL/GenBank/DDBJ whole genome shotgun (WGS) entry which is preliminary data.</text>
</comment>
<sequence length="98" mass="11189">MKRANSPCSRGTYNNGRSSVKQSSGGVLNRFRFWHRMLARLRRPKLADYRKSFMRQAEILVIKPLETRVGLCHRKGNNFSLGKAFNEEEVNFSGRGGG</sequence>
<organism evidence="2 3">
    <name type="scientific">Nephila pilipes</name>
    <name type="common">Giant wood spider</name>
    <name type="synonym">Nephila maculata</name>
    <dbReference type="NCBI Taxonomy" id="299642"/>
    <lineage>
        <taxon>Eukaryota</taxon>
        <taxon>Metazoa</taxon>
        <taxon>Ecdysozoa</taxon>
        <taxon>Arthropoda</taxon>
        <taxon>Chelicerata</taxon>
        <taxon>Arachnida</taxon>
        <taxon>Araneae</taxon>
        <taxon>Araneomorphae</taxon>
        <taxon>Entelegynae</taxon>
        <taxon>Araneoidea</taxon>
        <taxon>Nephilidae</taxon>
        <taxon>Nephila</taxon>
    </lineage>
</organism>
<proteinExistence type="predicted"/>
<gene>
    <name evidence="2" type="ORF">NPIL_121601</name>
</gene>
<reference evidence="2" key="1">
    <citation type="submission" date="2020-08" db="EMBL/GenBank/DDBJ databases">
        <title>Multicomponent nature underlies the extraordinary mechanical properties of spider dragline silk.</title>
        <authorList>
            <person name="Kono N."/>
            <person name="Nakamura H."/>
            <person name="Mori M."/>
            <person name="Yoshida Y."/>
            <person name="Ohtoshi R."/>
            <person name="Malay A.D."/>
            <person name="Moran D.A.P."/>
            <person name="Tomita M."/>
            <person name="Numata K."/>
            <person name="Arakawa K."/>
        </authorList>
    </citation>
    <scope>NUCLEOTIDE SEQUENCE</scope>
</reference>
<protein>
    <submittedName>
        <fullName evidence="2">Uncharacterized protein</fullName>
    </submittedName>
</protein>
<dbReference type="EMBL" id="BMAW01087676">
    <property type="protein sequence ID" value="GFS30888.1"/>
    <property type="molecule type" value="Genomic_DNA"/>
</dbReference>
<evidence type="ECO:0000313" key="2">
    <source>
        <dbReference type="EMBL" id="GFS30888.1"/>
    </source>
</evidence>
<dbReference type="OrthoDB" id="10338319at2759"/>
<accession>A0A8X6I4S8</accession>
<evidence type="ECO:0000256" key="1">
    <source>
        <dbReference type="SAM" id="MobiDB-lite"/>
    </source>
</evidence>
<dbReference type="Proteomes" id="UP000887013">
    <property type="component" value="Unassembled WGS sequence"/>
</dbReference>
<feature type="region of interest" description="Disordered" evidence="1">
    <location>
        <begin position="1"/>
        <end position="24"/>
    </location>
</feature>
<dbReference type="AlphaFoldDB" id="A0A8X6I4S8"/>
<evidence type="ECO:0000313" key="3">
    <source>
        <dbReference type="Proteomes" id="UP000887013"/>
    </source>
</evidence>